<dbReference type="Pfam" id="PF16244">
    <property type="entry name" value="DUF4901"/>
    <property type="match status" value="1"/>
</dbReference>
<dbReference type="OrthoDB" id="2473368at2"/>
<protein>
    <recommendedName>
        <fullName evidence="1">YcdB/YcdC repeated domain-containing protein</fullName>
    </recommendedName>
</protein>
<gene>
    <name evidence="2" type="ORF">CLCY_1c03520</name>
</gene>
<accession>A0A0J8D9Z7</accession>
<sequence>MSKKKKIIPLAIGTALILTIIPSSLGYAEESIGAMLRGKQDYTQLNNQVKVEKAKKSISESANTIFKNEKNNKKDLISKQDAEKISREVLEDYFKANISNDTPVKVEEKADGIFEITVDVNGDKGGRYKVKIDKYGSIKSAYSPSKTESVSKNSSINVNESKKLINEFLKKYEADKINDINIILTKNNHNNILNFKLQRLHNNIEVVEEGGSISVDSEDMKLLSFDISWSNAIFEEEVGKKINKKEAVNILRKSDAILPLYVGYGNKYILDFKLSTDEEYIIDVNKRAIKDIFKDAYTVKENISSGIKNLTNTPKTKKEVESVSLDIIKRLTGKDGRALPIKVINENGTNLIRSIIATKSGERYYVEYDAKSFEVLNIYKYGYETVERGNFKPIEFKDAYKKAITAMALIYNKELKNINLNQNEYELSDSRVYSFNFNRVYNDIDVKDQYISVNVDAITGEILSVFIEWNKNSKFDDANKKTVENKREKYLESLEGEHVYINENGRGKLYYVLKNKSY</sequence>
<evidence type="ECO:0000313" key="2">
    <source>
        <dbReference type="EMBL" id="KMT21118.1"/>
    </source>
</evidence>
<evidence type="ECO:0000313" key="3">
    <source>
        <dbReference type="Proteomes" id="UP000036756"/>
    </source>
</evidence>
<proteinExistence type="predicted"/>
<comment type="caution">
    <text evidence="2">The sequence shown here is derived from an EMBL/GenBank/DDBJ whole genome shotgun (WGS) entry which is preliminary data.</text>
</comment>
<dbReference type="RefSeq" id="WP_048571500.1">
    <property type="nucleotide sequence ID" value="NZ_LFVU01000028.1"/>
</dbReference>
<reference evidence="2 3" key="1">
    <citation type="submission" date="2015-06" db="EMBL/GenBank/DDBJ databases">
        <title>Draft genome sequence of the purine-degrading Clostridium cylindrosporum HC-1 (DSM 605).</title>
        <authorList>
            <person name="Poehlein A."/>
            <person name="Schiel-Bengelsdorf B."/>
            <person name="Bengelsdorf F."/>
            <person name="Daniel R."/>
            <person name="Duerre P."/>
        </authorList>
    </citation>
    <scope>NUCLEOTIDE SEQUENCE [LARGE SCALE GENOMIC DNA]</scope>
    <source>
        <strain evidence="2 3">DSM 605</strain>
    </source>
</reference>
<name>A0A0J8D9Z7_CLOCY</name>
<dbReference type="STRING" id="1121307.CLCY_1c03520"/>
<dbReference type="AlphaFoldDB" id="A0A0J8D9Z7"/>
<dbReference type="Proteomes" id="UP000036756">
    <property type="component" value="Unassembled WGS sequence"/>
</dbReference>
<feature type="domain" description="YcdB/YcdC repeated" evidence="1">
    <location>
        <begin position="123"/>
        <end position="229"/>
    </location>
</feature>
<evidence type="ECO:0000259" key="1">
    <source>
        <dbReference type="Pfam" id="PF16244"/>
    </source>
</evidence>
<dbReference type="InterPro" id="IPR032599">
    <property type="entry name" value="YcdB/YcdC_rep_domain"/>
</dbReference>
<keyword evidence="3" id="KW-1185">Reference proteome</keyword>
<organism evidence="2 3">
    <name type="scientific">Clostridium cylindrosporum DSM 605</name>
    <dbReference type="NCBI Taxonomy" id="1121307"/>
    <lineage>
        <taxon>Bacteria</taxon>
        <taxon>Bacillati</taxon>
        <taxon>Bacillota</taxon>
        <taxon>Clostridia</taxon>
        <taxon>Eubacteriales</taxon>
        <taxon>Clostridiaceae</taxon>
        <taxon>Clostridium</taxon>
    </lineage>
</organism>
<dbReference type="EMBL" id="LFVU01000028">
    <property type="protein sequence ID" value="KMT21118.1"/>
    <property type="molecule type" value="Genomic_DNA"/>
</dbReference>
<dbReference type="PATRIC" id="fig|1121307.3.peg.717"/>